<dbReference type="EMBL" id="KT887560">
    <property type="protein sequence ID" value="ALY08284.1"/>
    <property type="molecule type" value="Genomic_DNA"/>
</dbReference>
<dbReference type="AlphaFoldDB" id="A0A0U4JXD4"/>
<protein>
    <submittedName>
        <fullName evidence="1">Uncharacterized protein</fullName>
    </submittedName>
</protein>
<accession>A0A0U4JXD4</accession>
<proteinExistence type="predicted"/>
<reference evidence="1" key="1">
    <citation type="journal article" date="2015" name="MBio">
        <title>Phylogenetic Distribution of CRISPR-Cas Systems in Antibiotic-Resistant Pseudomonas aeruginosa.</title>
        <authorList>
            <person name="van Belkum A."/>
            <person name="Soriaga L.B."/>
            <person name="LaFave M.C."/>
            <person name="Akella S."/>
            <person name="Veyrieras J.B."/>
            <person name="Barbu E.M."/>
            <person name="Shortridge D."/>
            <person name="Blanc B."/>
            <person name="Hannum G."/>
            <person name="Zambardi G."/>
            <person name="Miller K."/>
            <person name="Enright M.C."/>
            <person name="Mugnier N."/>
            <person name="Brami D."/>
            <person name="Schicklin S."/>
            <person name="Felderman M."/>
            <person name="Schwartz A.S."/>
            <person name="Richardson T.H."/>
            <person name="Peterson T.C."/>
            <person name="Hubby B."/>
            <person name="Cady K.C."/>
        </authorList>
    </citation>
    <scope>NUCLEOTIDE SEQUENCE</scope>
    <source>
        <strain evidence="1">WH-SGI-V-07174</strain>
    </source>
</reference>
<sequence>MDTMNHDDILNNRAELLQEQNGDDSGSLCHDELIFALQDKHHAFSLGLSTVLQCLKMAEHEGVVPELPEGWWSRMANRYRLN</sequence>
<dbReference type="RefSeq" id="WP_371319539.1">
    <property type="nucleotide sequence ID" value="NZ_BSAN01000144.1"/>
</dbReference>
<name>A0A0U4JXD4_PSEAI</name>
<evidence type="ECO:0000313" key="1">
    <source>
        <dbReference type="EMBL" id="ALY08284.1"/>
    </source>
</evidence>
<organism evidence="1">
    <name type="scientific">Pseudomonas aeruginosa</name>
    <dbReference type="NCBI Taxonomy" id="287"/>
    <lineage>
        <taxon>Bacteria</taxon>
        <taxon>Pseudomonadati</taxon>
        <taxon>Pseudomonadota</taxon>
        <taxon>Gammaproteobacteria</taxon>
        <taxon>Pseudomonadales</taxon>
        <taxon>Pseudomonadaceae</taxon>
        <taxon>Pseudomonas</taxon>
    </lineage>
</organism>